<dbReference type="InterPro" id="IPR000782">
    <property type="entry name" value="FAS1_domain"/>
</dbReference>
<dbReference type="EMBL" id="JAGRRH010000009">
    <property type="protein sequence ID" value="KAG7364083.1"/>
    <property type="molecule type" value="Genomic_DNA"/>
</dbReference>
<reference evidence="4" key="1">
    <citation type="journal article" date="2021" name="Sci. Rep.">
        <title>Diploid genomic architecture of Nitzschia inconspicua, an elite biomass production diatom.</title>
        <authorList>
            <person name="Oliver A."/>
            <person name="Podell S."/>
            <person name="Pinowska A."/>
            <person name="Traller J.C."/>
            <person name="Smith S.R."/>
            <person name="McClure R."/>
            <person name="Beliaev A."/>
            <person name="Bohutskyi P."/>
            <person name="Hill E.A."/>
            <person name="Rabines A."/>
            <person name="Zheng H."/>
            <person name="Allen L.Z."/>
            <person name="Kuo A."/>
            <person name="Grigoriev I.V."/>
            <person name="Allen A.E."/>
            <person name="Hazlebeck D."/>
            <person name="Allen E.E."/>
        </authorList>
    </citation>
    <scope>NUCLEOTIDE SEQUENCE</scope>
    <source>
        <strain evidence="4">Hildebrandi</strain>
    </source>
</reference>
<feature type="signal peptide" evidence="2">
    <location>
        <begin position="1"/>
        <end position="25"/>
    </location>
</feature>
<name>A0A9K3LLW1_9STRA</name>
<feature type="domain" description="FAS1" evidence="3">
    <location>
        <begin position="30"/>
        <end position="165"/>
    </location>
</feature>
<dbReference type="PANTHER" id="PTHR10900:SF77">
    <property type="entry name" value="FI19380P1"/>
    <property type="match status" value="1"/>
</dbReference>
<dbReference type="PANTHER" id="PTHR10900">
    <property type="entry name" value="PERIOSTIN-RELATED"/>
    <property type="match status" value="1"/>
</dbReference>
<dbReference type="PROSITE" id="PS50213">
    <property type="entry name" value="FAS1"/>
    <property type="match status" value="4"/>
</dbReference>
<feature type="chain" id="PRO_5039940410" evidence="2">
    <location>
        <begin position="26"/>
        <end position="692"/>
    </location>
</feature>
<accession>A0A9K3LLW1</accession>
<sequence length="692" mass="77663">MSCIRLLNSIFILLLAVLIVSPCDAQTNAASTNQVTINNDQRLKQFSGFLTKAGINPSTALTMFAPTNEAFEKFQASDPVRYEKWTQQSLYFVHLKKVLEWHLVTEGAYTFDQIFDGSRTLMENAQGNITIDQRFKRIDNVDSQDFVQSDIATAEGVLHALGSVIIPPYLAVDLITTLLKDRSYVFALSNMANLALHAGLEDRLNDDYEKGLTFLVPPNRRFNRAEIDIPKMLTDEMYNYTRDFILCHMIKDIYHEAQVFARNNANNEDQFLVISELGTHMWITTTEDRLRFQSVNVLVPDIPSNNGVFHIIDYPLFPPSITDFAFFTPLSTNHDTSDCFRLFRQCILSSSDIADMFNTTLTTFCPTREAFAFFNNEDFQRLLEPVWYRHACEFLFNHMTSPAQTREELVARAPDHITMLNGATYQLRKSGDTVRLKNGNEEARSQFGDLIALDGYLHTLDAVITPTAVSQSIYDRSRQNPEFSLLVENIDFVDLTDLVDRDLPLTVLAPDNRAFRRIEFGTLEGGEIIKRHIFKGLFFCDVLANMTTVTTVDGLTHAIELRGDNSESLWVGGARVYECDILARNGVLHYIDRVIGMDYETVPPTISPAPTITPNPTTSYAPTGAPIPLFADVPDSNAVPIFLPPVRPPSQPTATDNSPDALEGSSSGVVTLHASRILFIIGSIAYMIASLL</sequence>
<feature type="region of interest" description="Disordered" evidence="1">
    <location>
        <begin position="644"/>
        <end position="665"/>
    </location>
</feature>
<dbReference type="Proteomes" id="UP000693970">
    <property type="component" value="Unassembled WGS sequence"/>
</dbReference>
<feature type="domain" description="FAS1" evidence="3">
    <location>
        <begin position="470"/>
        <end position="595"/>
    </location>
</feature>
<gene>
    <name evidence="4" type="ORF">IV203_037285</name>
</gene>
<dbReference type="InterPro" id="IPR050904">
    <property type="entry name" value="Adhesion/Biosynth-related"/>
</dbReference>
<feature type="domain" description="FAS1" evidence="3">
    <location>
        <begin position="323"/>
        <end position="464"/>
    </location>
</feature>
<dbReference type="Pfam" id="PF02469">
    <property type="entry name" value="Fasciclin"/>
    <property type="match status" value="4"/>
</dbReference>
<feature type="domain" description="FAS1" evidence="3">
    <location>
        <begin position="172"/>
        <end position="316"/>
    </location>
</feature>
<evidence type="ECO:0000256" key="1">
    <source>
        <dbReference type="SAM" id="MobiDB-lite"/>
    </source>
</evidence>
<evidence type="ECO:0000259" key="3">
    <source>
        <dbReference type="PROSITE" id="PS50213"/>
    </source>
</evidence>
<keyword evidence="5" id="KW-1185">Reference proteome</keyword>
<dbReference type="SMART" id="SM00554">
    <property type="entry name" value="FAS1"/>
    <property type="match status" value="4"/>
</dbReference>
<feature type="compositionally biased region" description="Polar residues" evidence="1">
    <location>
        <begin position="652"/>
        <end position="665"/>
    </location>
</feature>
<keyword evidence="2" id="KW-0732">Signal</keyword>
<evidence type="ECO:0000256" key="2">
    <source>
        <dbReference type="SAM" id="SignalP"/>
    </source>
</evidence>
<dbReference type="AlphaFoldDB" id="A0A9K3LLW1"/>
<protein>
    <submittedName>
        <fullName evidence="4">Fasciclin domain containing protein</fullName>
    </submittedName>
</protein>
<evidence type="ECO:0000313" key="5">
    <source>
        <dbReference type="Proteomes" id="UP000693970"/>
    </source>
</evidence>
<dbReference type="OrthoDB" id="44081at2759"/>
<reference evidence="4" key="2">
    <citation type="submission" date="2021-04" db="EMBL/GenBank/DDBJ databases">
        <authorList>
            <person name="Podell S."/>
        </authorList>
    </citation>
    <scope>NUCLEOTIDE SEQUENCE</scope>
    <source>
        <strain evidence="4">Hildebrandi</strain>
    </source>
</reference>
<organism evidence="4 5">
    <name type="scientific">Nitzschia inconspicua</name>
    <dbReference type="NCBI Taxonomy" id="303405"/>
    <lineage>
        <taxon>Eukaryota</taxon>
        <taxon>Sar</taxon>
        <taxon>Stramenopiles</taxon>
        <taxon>Ochrophyta</taxon>
        <taxon>Bacillariophyta</taxon>
        <taxon>Bacillariophyceae</taxon>
        <taxon>Bacillariophycidae</taxon>
        <taxon>Bacillariales</taxon>
        <taxon>Bacillariaceae</taxon>
        <taxon>Nitzschia</taxon>
    </lineage>
</organism>
<evidence type="ECO:0000313" key="4">
    <source>
        <dbReference type="EMBL" id="KAG7364083.1"/>
    </source>
</evidence>
<proteinExistence type="predicted"/>
<comment type="caution">
    <text evidence="4">The sequence shown here is derived from an EMBL/GenBank/DDBJ whole genome shotgun (WGS) entry which is preliminary data.</text>
</comment>